<feature type="region of interest" description="Disordered" evidence="2">
    <location>
        <begin position="373"/>
        <end position="494"/>
    </location>
</feature>
<feature type="region of interest" description="Disordered" evidence="2">
    <location>
        <begin position="251"/>
        <end position="353"/>
    </location>
</feature>
<dbReference type="EMBL" id="RIBY02000413">
    <property type="protein sequence ID" value="KAH9843247.1"/>
    <property type="molecule type" value="Genomic_DNA"/>
</dbReference>
<name>A0A9W7W5M7_9PEZI</name>
<feature type="compositionally biased region" description="Acidic residues" evidence="2">
    <location>
        <begin position="29"/>
        <end position="47"/>
    </location>
</feature>
<feature type="compositionally biased region" description="Polar residues" evidence="2">
    <location>
        <begin position="525"/>
        <end position="538"/>
    </location>
</feature>
<feature type="compositionally biased region" description="Basic and acidic residues" evidence="2">
    <location>
        <begin position="451"/>
        <end position="464"/>
    </location>
</feature>
<accession>A0A9W7W5M7</accession>
<dbReference type="Proteomes" id="UP001138500">
    <property type="component" value="Unassembled WGS sequence"/>
</dbReference>
<keyword evidence="4" id="KW-1185">Reference proteome</keyword>
<feature type="compositionally biased region" description="Polar residues" evidence="2">
    <location>
        <begin position="324"/>
        <end position="353"/>
    </location>
</feature>
<feature type="compositionally biased region" description="Pro residues" evidence="2">
    <location>
        <begin position="137"/>
        <end position="146"/>
    </location>
</feature>
<feature type="region of interest" description="Disordered" evidence="2">
    <location>
        <begin position="506"/>
        <end position="555"/>
    </location>
</feature>
<dbReference type="AlphaFoldDB" id="A0A9W7W5M7"/>
<evidence type="ECO:0000313" key="3">
    <source>
        <dbReference type="EMBL" id="KAH9843247.1"/>
    </source>
</evidence>
<reference evidence="3 4" key="2">
    <citation type="journal article" date="2021" name="Curr. Genet.">
        <title>Genetic response to nitrogen starvation in the aggressive Eucalyptus foliar pathogen Teratosphaeria destructans.</title>
        <authorList>
            <person name="Havenga M."/>
            <person name="Wingfield B.D."/>
            <person name="Wingfield M.J."/>
            <person name="Dreyer L.L."/>
            <person name="Roets F."/>
            <person name="Aylward J."/>
        </authorList>
    </citation>
    <scope>NUCLEOTIDE SEQUENCE [LARGE SCALE GENOMIC DNA]</scope>
    <source>
        <strain evidence="3">CMW44962</strain>
    </source>
</reference>
<protein>
    <submittedName>
        <fullName evidence="3">Uncharacterized protein</fullName>
    </submittedName>
</protein>
<feature type="region of interest" description="Disordered" evidence="2">
    <location>
        <begin position="103"/>
        <end position="150"/>
    </location>
</feature>
<feature type="compositionally biased region" description="Basic residues" evidence="2">
    <location>
        <begin position="116"/>
        <end position="126"/>
    </location>
</feature>
<proteinExistence type="predicted"/>
<evidence type="ECO:0000256" key="2">
    <source>
        <dbReference type="SAM" id="MobiDB-lite"/>
    </source>
</evidence>
<reference evidence="3 4" key="1">
    <citation type="journal article" date="2018" name="IMA Fungus">
        <title>IMA Genome-F 10: Nine draft genome sequences of Claviceps purpurea s.lat., including C. arundinis, C. humidiphila, and C. cf. spartinae, pseudomolecules for the pitch canker pathogen Fusarium circinatum, draft genome of Davidsoniella eucalypti, Grosmannia galeiformis, Quambalaria eucalypti, and Teratosphaeria destructans.</title>
        <authorList>
            <person name="Wingfield B.D."/>
            <person name="Liu M."/>
            <person name="Nguyen H.D."/>
            <person name="Lane F.A."/>
            <person name="Morgan S.W."/>
            <person name="De Vos L."/>
            <person name="Wilken P.M."/>
            <person name="Duong T.A."/>
            <person name="Aylward J."/>
            <person name="Coetzee M.P."/>
            <person name="Dadej K."/>
            <person name="De Beer Z.W."/>
            <person name="Findlay W."/>
            <person name="Havenga M."/>
            <person name="Kolarik M."/>
            <person name="Menzies J.G."/>
            <person name="Naidoo K."/>
            <person name="Pochopski O."/>
            <person name="Shoukouhi P."/>
            <person name="Santana Q.C."/>
            <person name="Seifert K.A."/>
            <person name="Soal N."/>
            <person name="Steenkamp E.T."/>
            <person name="Tatham C.T."/>
            <person name="van der Nest M.A."/>
            <person name="Wingfield M.J."/>
        </authorList>
    </citation>
    <scope>NUCLEOTIDE SEQUENCE [LARGE SCALE GENOMIC DNA]</scope>
    <source>
        <strain evidence="3">CMW44962</strain>
    </source>
</reference>
<comment type="caution">
    <text evidence="3">The sequence shown here is derived from an EMBL/GenBank/DDBJ whole genome shotgun (WGS) entry which is preliminary data.</text>
</comment>
<feature type="coiled-coil region" evidence="1">
    <location>
        <begin position="215"/>
        <end position="242"/>
    </location>
</feature>
<organism evidence="3 4">
    <name type="scientific">Teratosphaeria destructans</name>
    <dbReference type="NCBI Taxonomy" id="418781"/>
    <lineage>
        <taxon>Eukaryota</taxon>
        <taxon>Fungi</taxon>
        <taxon>Dikarya</taxon>
        <taxon>Ascomycota</taxon>
        <taxon>Pezizomycotina</taxon>
        <taxon>Dothideomycetes</taxon>
        <taxon>Dothideomycetidae</taxon>
        <taxon>Mycosphaerellales</taxon>
        <taxon>Teratosphaeriaceae</taxon>
        <taxon>Teratosphaeria</taxon>
    </lineage>
</organism>
<dbReference type="OrthoDB" id="3648726at2759"/>
<feature type="compositionally biased region" description="Basic and acidic residues" evidence="2">
    <location>
        <begin position="267"/>
        <end position="278"/>
    </location>
</feature>
<evidence type="ECO:0000256" key="1">
    <source>
        <dbReference type="SAM" id="Coils"/>
    </source>
</evidence>
<sequence length="555" mass="59626">MPKKKPTKPVKVVKENKKGDVVSSLLDMVDGDDSSDDTEGEVQEVQEEPTKEPEQPPQPSLDYVLEDPGQPDGPLTYGIKFIQNALRSWAQQRLTHSMGPELHRQAHEWAQQQAAAKKRGPGRPRKFTGGEDEQQQPEPPNHPPPVLIKADTTPEGQAVKSFQEVIDSGCLQVNAVLPVELTEALRHLYMQIDQLINQGSKKEEKWACMSYGAQIAAHRTRVEKAKEAHAKAQEEIARQNQISHQLVLQQMGLPPTPSGPVNPNEATRQHELQLERRRSQQHAQQQPYLKQHHLNPLLLGSQPPGTPAGFAPSQSPANAPGPRSGSQAPTPVSASATPQGPTNQPSPINGQNPQHMEKVKMYMPGYMPRSGTQMKFSFTPADPNALQTFGQQAFAGPQMPSTGHRGPARGSHPPPSTSNAAQSPAGTPVVRSIETPVQVPQAHGSSDVIEISEKEAQGGDRDTDVEMVDAVPIKKEAGQTPAPAPPAPSISGFTAVNAPQQPIVINTSSPVRTNGPAGSPVLGSSAATVSKMKPQQNGGDMASRYPHPGAVVVDQ</sequence>
<gene>
    <name evidence="3" type="ORF">Tdes44962_MAKER07567</name>
</gene>
<feature type="region of interest" description="Disordered" evidence="2">
    <location>
        <begin position="1"/>
        <end position="77"/>
    </location>
</feature>
<keyword evidence="1" id="KW-0175">Coiled coil</keyword>
<evidence type="ECO:0000313" key="4">
    <source>
        <dbReference type="Proteomes" id="UP001138500"/>
    </source>
</evidence>